<dbReference type="InterPro" id="IPR029035">
    <property type="entry name" value="DHS-like_NAD/FAD-binding_dom"/>
</dbReference>
<dbReference type="EMBL" id="QNRI01000006">
    <property type="protein sequence ID" value="RBO98123.1"/>
    <property type="molecule type" value="Genomic_DNA"/>
</dbReference>
<dbReference type="Proteomes" id="UP000252254">
    <property type="component" value="Unassembled WGS sequence"/>
</dbReference>
<evidence type="ECO:0000256" key="4">
    <source>
        <dbReference type="ARBA" id="ARBA00022842"/>
    </source>
</evidence>
<dbReference type="CDD" id="cd07037">
    <property type="entry name" value="TPP_PYR_MenD"/>
    <property type="match status" value="1"/>
</dbReference>
<protein>
    <recommendedName>
        <fullName evidence="7">2-succinyl-5-enolpyruvyl-6-hydroxy-3-cyclohexene-1-carboxylate synthase</fullName>
        <shortName evidence="7">SEPHCHC synthase</shortName>
        <ecNumber evidence="7">2.2.1.9</ecNumber>
    </recommendedName>
    <alternativeName>
        <fullName evidence="7">Menaquinone biosynthesis protein MenD</fullName>
    </alternativeName>
</protein>
<keyword evidence="3 7" id="KW-0479">Metal-binding</keyword>
<dbReference type="GO" id="GO:0030145">
    <property type="term" value="F:manganese ion binding"/>
    <property type="evidence" value="ECO:0007669"/>
    <property type="project" value="UniProtKB-UniRule"/>
</dbReference>
<comment type="subunit">
    <text evidence="7">Homodimer.</text>
</comment>
<dbReference type="GO" id="GO:0070204">
    <property type="term" value="F:2-succinyl-5-enolpyruvyl-6-hydroxy-3-cyclohexene-1-carboxylic-acid synthase activity"/>
    <property type="evidence" value="ECO:0007669"/>
    <property type="project" value="UniProtKB-UniRule"/>
</dbReference>
<evidence type="ECO:0000259" key="8">
    <source>
        <dbReference type="Pfam" id="PF02775"/>
    </source>
</evidence>
<dbReference type="InterPro" id="IPR029061">
    <property type="entry name" value="THDP-binding"/>
</dbReference>
<dbReference type="Gene3D" id="3.40.50.970">
    <property type="match status" value="2"/>
</dbReference>
<dbReference type="GO" id="GO:0030976">
    <property type="term" value="F:thiamine pyrophosphate binding"/>
    <property type="evidence" value="ECO:0007669"/>
    <property type="project" value="UniProtKB-UniRule"/>
</dbReference>
<comment type="pathway">
    <text evidence="7">Quinol/quinone metabolism; 1,4-dihydroxy-2-naphthoate biosynthesis; 1,4-dihydroxy-2-naphthoate from chorismate: step 2/7.</text>
</comment>
<dbReference type="CDD" id="cd02009">
    <property type="entry name" value="TPP_SHCHC_synthase"/>
    <property type="match status" value="1"/>
</dbReference>
<dbReference type="UniPathway" id="UPA00079"/>
<evidence type="ECO:0000256" key="1">
    <source>
        <dbReference type="ARBA" id="ARBA00022428"/>
    </source>
</evidence>
<dbReference type="UniPathway" id="UPA01057">
    <property type="reaction ID" value="UER00164"/>
</dbReference>
<gene>
    <name evidence="7" type="primary">menD</name>
    <name evidence="11" type="ORF">DES48_106146</name>
</gene>
<dbReference type="SUPFAM" id="SSF52467">
    <property type="entry name" value="DHS-like NAD/FAD-binding domain"/>
    <property type="match status" value="1"/>
</dbReference>
<dbReference type="PANTHER" id="PTHR42916:SF1">
    <property type="entry name" value="PROTEIN PHYLLO, CHLOROPLASTIC"/>
    <property type="match status" value="1"/>
</dbReference>
<feature type="domain" description="Menaquinone biosynthesis protein MenD middle" evidence="10">
    <location>
        <begin position="195"/>
        <end position="402"/>
    </location>
</feature>
<evidence type="ECO:0000256" key="2">
    <source>
        <dbReference type="ARBA" id="ARBA00022679"/>
    </source>
</evidence>
<dbReference type="InterPro" id="IPR032264">
    <property type="entry name" value="MenD_middle"/>
</dbReference>
<dbReference type="Pfam" id="PF02776">
    <property type="entry name" value="TPP_enzyme_N"/>
    <property type="match status" value="1"/>
</dbReference>
<evidence type="ECO:0000313" key="11">
    <source>
        <dbReference type="EMBL" id="RBO98123.1"/>
    </source>
</evidence>
<keyword evidence="12" id="KW-1185">Reference proteome</keyword>
<feature type="domain" description="Thiamine pyrophosphate enzyme TPP-binding" evidence="8">
    <location>
        <begin position="436"/>
        <end position="551"/>
    </location>
</feature>
<dbReference type="RefSeq" id="WP_113868987.1">
    <property type="nucleotide sequence ID" value="NZ_BAABQN010000014.1"/>
</dbReference>
<dbReference type="PANTHER" id="PTHR42916">
    <property type="entry name" value="2-SUCCINYL-5-ENOLPYRUVYL-6-HYDROXY-3-CYCLOHEXENE-1-CARBOXYLATE SYNTHASE"/>
    <property type="match status" value="1"/>
</dbReference>
<keyword evidence="6 7" id="KW-0464">Manganese</keyword>
<keyword evidence="1 7" id="KW-0474">Menaquinone biosynthesis</keyword>
<comment type="cofactor">
    <cofactor evidence="7">
        <name>Mg(2+)</name>
        <dbReference type="ChEBI" id="CHEBI:18420"/>
    </cofactor>
    <cofactor evidence="7">
        <name>Mn(2+)</name>
        <dbReference type="ChEBI" id="CHEBI:29035"/>
    </cofactor>
</comment>
<reference evidence="11 12" key="1">
    <citation type="submission" date="2018-06" db="EMBL/GenBank/DDBJ databases">
        <title>Genomic Encyclopedia of Type Strains, Phase IV (KMG-IV): sequencing the most valuable type-strain genomes for metagenomic binning, comparative biology and taxonomic classification.</title>
        <authorList>
            <person name="Goeker M."/>
        </authorList>
    </citation>
    <scope>NUCLEOTIDE SEQUENCE [LARGE SCALE GENOMIC DNA]</scope>
    <source>
        <strain evidence="11 12">DSM 15140</strain>
    </source>
</reference>
<dbReference type="GO" id="GO:0000287">
    <property type="term" value="F:magnesium ion binding"/>
    <property type="evidence" value="ECO:0007669"/>
    <property type="project" value="UniProtKB-UniRule"/>
</dbReference>
<feature type="domain" description="Thiamine pyrophosphate enzyme N-terminal TPP-binding" evidence="9">
    <location>
        <begin position="11"/>
        <end position="124"/>
    </location>
</feature>
<dbReference type="OrthoDB" id="9791859at2"/>
<evidence type="ECO:0000259" key="9">
    <source>
        <dbReference type="Pfam" id="PF02776"/>
    </source>
</evidence>
<keyword evidence="2 7" id="KW-0808">Transferase</keyword>
<evidence type="ECO:0000259" key="10">
    <source>
        <dbReference type="Pfam" id="PF16582"/>
    </source>
</evidence>
<sequence length="584" mass="65651">MNYTEALSRYVAAFVDELAQHELGNVVISPGSRSTPLAMTFAEHPDVKTWVNMDERSAGFFALGIAKQTNQPVALVCTSGTAAANYYPAVIEAYYSRVPLLVLTADRPHELRDVGAPQAINQLHLYGEYAKWFQELSLPEATDRSLGYIRSMAARAFHVANGKNKGVVHLNFPFREPLVPDFSLPNLWGNQEKAKHLEFHQGQKQLSTPELDKLYEQLKQYKKGLIVCGPMQDNDALVELLALAEAWQIPVLADPLSQLRQGVTNKRVVIDSYDAILKDPNTREKLEPDFIIRFGAMPVSKPYTLWLKEKPAIDHYIVEEDQGFREPVGHGATVFYTDPAMFCATMLELPKFQFDLNWVKQWQSYNQVAMNILKEHDEEGLNEGHAVVHLAEHIPDNSTLFIGNSMAIRDVDTFWFATNKIIKMLANRGANGIDGVISSALGAATASKRVTLFIGDVSFFHDQNGLLMAKQYGLNLTIVLINNNGGGIFSFLPQAKQQSPHYEALFGTPLDLDLSHVAQLYKGNYANPKTWEAYQEALKESYRRSGLSIIELNTVRTHNAAWHEQKWRKIAMHIEEELHVSDGK</sequence>
<keyword evidence="5 7" id="KW-0786">Thiamine pyrophosphate</keyword>
<dbReference type="InterPro" id="IPR011766">
    <property type="entry name" value="TPP_enzyme_TPP-bd"/>
</dbReference>
<evidence type="ECO:0000256" key="3">
    <source>
        <dbReference type="ARBA" id="ARBA00022723"/>
    </source>
</evidence>
<name>A0A366E6X0_9BACI</name>
<dbReference type="EC" id="2.2.1.9" evidence="7"/>
<evidence type="ECO:0000256" key="5">
    <source>
        <dbReference type="ARBA" id="ARBA00023052"/>
    </source>
</evidence>
<dbReference type="InterPro" id="IPR012001">
    <property type="entry name" value="Thiamin_PyroP_enz_TPP-bd_dom"/>
</dbReference>
<evidence type="ECO:0000313" key="12">
    <source>
        <dbReference type="Proteomes" id="UP000252254"/>
    </source>
</evidence>
<dbReference type="Pfam" id="PF16582">
    <property type="entry name" value="TPP_enzyme_M_2"/>
    <property type="match status" value="1"/>
</dbReference>
<comment type="similarity">
    <text evidence="7">Belongs to the TPP enzyme family. MenD subfamily.</text>
</comment>
<evidence type="ECO:0000256" key="7">
    <source>
        <dbReference type="HAMAP-Rule" id="MF_01659"/>
    </source>
</evidence>
<comment type="cofactor">
    <cofactor evidence="7">
        <name>thiamine diphosphate</name>
        <dbReference type="ChEBI" id="CHEBI:58937"/>
    </cofactor>
    <text evidence="7">Binds 1 thiamine pyrophosphate per subunit.</text>
</comment>
<dbReference type="STRING" id="200904.GCA_900168775_00965"/>
<organism evidence="11 12">
    <name type="scientific">Paraliobacillus ryukyuensis</name>
    <dbReference type="NCBI Taxonomy" id="200904"/>
    <lineage>
        <taxon>Bacteria</taxon>
        <taxon>Bacillati</taxon>
        <taxon>Bacillota</taxon>
        <taxon>Bacilli</taxon>
        <taxon>Bacillales</taxon>
        <taxon>Bacillaceae</taxon>
        <taxon>Paraliobacillus</taxon>
    </lineage>
</organism>
<dbReference type="AlphaFoldDB" id="A0A366E6X0"/>
<dbReference type="NCBIfam" id="TIGR00173">
    <property type="entry name" value="menD"/>
    <property type="match status" value="1"/>
</dbReference>
<proteinExistence type="inferred from homology"/>
<evidence type="ECO:0000256" key="6">
    <source>
        <dbReference type="ARBA" id="ARBA00023211"/>
    </source>
</evidence>
<comment type="function">
    <text evidence="7">Catalyzes the thiamine diphosphate-dependent decarboxylation of 2-oxoglutarate and the subsequent addition of the resulting succinic semialdehyde-thiamine pyrophosphate anion to isochorismate to yield 2-succinyl-5-enolpyruvyl-6-hydroxy-3-cyclohexene-1-carboxylate (SEPHCHC).</text>
</comment>
<comment type="pathway">
    <text evidence="7">Quinol/quinone metabolism; menaquinone biosynthesis.</text>
</comment>
<dbReference type="GO" id="GO:0009234">
    <property type="term" value="P:menaquinone biosynthetic process"/>
    <property type="evidence" value="ECO:0007669"/>
    <property type="project" value="UniProtKB-UniRule"/>
</dbReference>
<dbReference type="PIRSF" id="PIRSF004983">
    <property type="entry name" value="MenD"/>
    <property type="match status" value="1"/>
</dbReference>
<keyword evidence="4 7" id="KW-0460">Magnesium</keyword>
<comment type="caution">
    <text evidence="11">The sequence shown here is derived from an EMBL/GenBank/DDBJ whole genome shotgun (WGS) entry which is preliminary data.</text>
</comment>
<dbReference type="Gene3D" id="3.40.50.1220">
    <property type="entry name" value="TPP-binding domain"/>
    <property type="match status" value="1"/>
</dbReference>
<comment type="catalytic activity">
    <reaction evidence="7">
        <text>isochorismate + 2-oxoglutarate + H(+) = 5-enolpyruvoyl-6-hydroxy-2-succinyl-cyclohex-3-ene-1-carboxylate + CO2</text>
        <dbReference type="Rhea" id="RHEA:25593"/>
        <dbReference type="ChEBI" id="CHEBI:15378"/>
        <dbReference type="ChEBI" id="CHEBI:16526"/>
        <dbReference type="ChEBI" id="CHEBI:16810"/>
        <dbReference type="ChEBI" id="CHEBI:29780"/>
        <dbReference type="ChEBI" id="CHEBI:58818"/>
        <dbReference type="EC" id="2.2.1.9"/>
    </reaction>
</comment>
<dbReference type="Pfam" id="PF02775">
    <property type="entry name" value="TPP_enzyme_C"/>
    <property type="match status" value="1"/>
</dbReference>
<accession>A0A366E6X0</accession>
<dbReference type="SUPFAM" id="SSF52518">
    <property type="entry name" value="Thiamin diphosphate-binding fold (THDP-binding)"/>
    <property type="match status" value="2"/>
</dbReference>
<dbReference type="InterPro" id="IPR004433">
    <property type="entry name" value="MenaQ_synth_MenD"/>
</dbReference>
<dbReference type="HAMAP" id="MF_01659">
    <property type="entry name" value="MenD"/>
    <property type="match status" value="1"/>
</dbReference>